<dbReference type="InterPro" id="IPR040079">
    <property type="entry name" value="Glutathione_S-Trfase"/>
</dbReference>
<dbReference type="AlphaFoldDB" id="A0AAV8UIX7"/>
<dbReference type="SFLD" id="SFLDG01151">
    <property type="entry name" value="Main.2:_Nu-like"/>
    <property type="match status" value="1"/>
</dbReference>
<proteinExistence type="inferred from homology"/>
<feature type="domain" description="GST C-terminal" evidence="4">
    <location>
        <begin position="116"/>
        <end position="240"/>
    </location>
</feature>
<dbReference type="SFLD" id="SFLDS00019">
    <property type="entry name" value="Glutathione_Transferase_(cytos"/>
    <property type="match status" value="1"/>
</dbReference>
<evidence type="ECO:0000259" key="3">
    <source>
        <dbReference type="PROSITE" id="PS50404"/>
    </source>
</evidence>
<dbReference type="InterPro" id="IPR004046">
    <property type="entry name" value="GST_C"/>
</dbReference>
<dbReference type="Proteomes" id="UP001157974">
    <property type="component" value="Unassembled WGS sequence"/>
</dbReference>
<dbReference type="SUPFAM" id="SSF52833">
    <property type="entry name" value="Thioredoxin-like"/>
    <property type="match status" value="1"/>
</dbReference>
<evidence type="ECO:0008006" key="7">
    <source>
        <dbReference type="Google" id="ProtNLM"/>
    </source>
</evidence>
<feature type="domain" description="GST N-terminal" evidence="3">
    <location>
        <begin position="27"/>
        <end position="111"/>
    </location>
</feature>
<evidence type="ECO:0000313" key="6">
    <source>
        <dbReference type="Proteomes" id="UP001157974"/>
    </source>
</evidence>
<dbReference type="EMBL" id="JAMWBK010000009">
    <property type="protein sequence ID" value="KAJ8902384.1"/>
    <property type="molecule type" value="Genomic_DNA"/>
</dbReference>
<dbReference type="InterPro" id="IPR004045">
    <property type="entry name" value="Glutathione_S-Trfase_N"/>
</dbReference>
<evidence type="ECO:0000313" key="5">
    <source>
        <dbReference type="EMBL" id="KAJ8902384.1"/>
    </source>
</evidence>
<gene>
    <name evidence="5" type="ORF">NDN08_006789</name>
</gene>
<protein>
    <recommendedName>
        <fullName evidence="7">Glutathione S-transferase</fullName>
    </recommendedName>
</protein>
<dbReference type="Gene3D" id="1.20.1050.10">
    <property type="match status" value="1"/>
</dbReference>
<evidence type="ECO:0000259" key="4">
    <source>
        <dbReference type="PROSITE" id="PS50405"/>
    </source>
</evidence>
<comment type="caution">
    <text evidence="5">The sequence shown here is derived from an EMBL/GenBank/DDBJ whole genome shotgun (WGS) entry which is preliminary data.</text>
</comment>
<dbReference type="InterPro" id="IPR010987">
    <property type="entry name" value="Glutathione-S-Trfase_C-like"/>
</dbReference>
<dbReference type="SUPFAM" id="SSF47616">
    <property type="entry name" value="GST C-terminal domain-like"/>
    <property type="match status" value="1"/>
</dbReference>
<reference evidence="5 6" key="1">
    <citation type="journal article" date="2023" name="Nat. Commun.">
        <title>Origin of minicircular mitochondrial genomes in red algae.</title>
        <authorList>
            <person name="Lee Y."/>
            <person name="Cho C.H."/>
            <person name="Lee Y.M."/>
            <person name="Park S.I."/>
            <person name="Yang J.H."/>
            <person name="West J.A."/>
            <person name="Bhattacharya D."/>
            <person name="Yoon H.S."/>
        </authorList>
    </citation>
    <scope>NUCLEOTIDE SEQUENCE [LARGE SCALE GENOMIC DNA]</scope>
    <source>
        <strain evidence="5 6">CCMP1338</strain>
        <tissue evidence="5">Whole cell</tissue>
    </source>
</reference>
<evidence type="ECO:0000256" key="1">
    <source>
        <dbReference type="ARBA" id="ARBA00007409"/>
    </source>
</evidence>
<dbReference type="PROSITE" id="PS50405">
    <property type="entry name" value="GST_CTER"/>
    <property type="match status" value="1"/>
</dbReference>
<accession>A0AAV8UIX7</accession>
<keyword evidence="6" id="KW-1185">Reference proteome</keyword>
<comment type="similarity">
    <text evidence="1 2">Belongs to the GST superfamily.</text>
</comment>
<dbReference type="InterPro" id="IPR036282">
    <property type="entry name" value="Glutathione-S-Trfase_C_sf"/>
</dbReference>
<dbReference type="Pfam" id="PF02798">
    <property type="entry name" value="GST_N"/>
    <property type="match status" value="1"/>
</dbReference>
<dbReference type="PANTHER" id="PTHR44051">
    <property type="entry name" value="GLUTATHIONE S-TRANSFERASE-RELATED"/>
    <property type="match status" value="1"/>
</dbReference>
<evidence type="ECO:0000256" key="2">
    <source>
        <dbReference type="RuleBase" id="RU003494"/>
    </source>
</evidence>
<dbReference type="SFLD" id="SFLDG00358">
    <property type="entry name" value="Main_(cytGST)"/>
    <property type="match status" value="1"/>
</dbReference>
<sequence>MLNFVTGPIARVSGASVSRRLSTRRRMADYSLYYFPTPNGKKISMMLEELGQTYDLKWIHIGKNMQFSDEFVKVNPNSKIPAIVDHTTDDMAVFESGAILEYLAEKHDTKLAGGNDLKQRYNVKEWLYWQMAGFGPMLGQNNFFHLYSKVDDPIGKERYMKESLRLFGVLDKQLSENKYICGDELTIADIACYWWSYSPALSDEIKDKFEGFENVKRWQDLISTRDSVAKVNAIEMPSFD</sequence>
<dbReference type="CDD" id="cd03048">
    <property type="entry name" value="GST_N_Ure2p_like"/>
    <property type="match status" value="1"/>
</dbReference>
<dbReference type="PANTHER" id="PTHR44051:SF8">
    <property type="entry name" value="GLUTATHIONE S-TRANSFERASE GSTA"/>
    <property type="match status" value="1"/>
</dbReference>
<dbReference type="PROSITE" id="PS50404">
    <property type="entry name" value="GST_NTER"/>
    <property type="match status" value="1"/>
</dbReference>
<dbReference type="Pfam" id="PF00043">
    <property type="entry name" value="GST_C"/>
    <property type="match status" value="1"/>
</dbReference>
<dbReference type="Gene3D" id="3.40.30.10">
    <property type="entry name" value="Glutaredoxin"/>
    <property type="match status" value="1"/>
</dbReference>
<dbReference type="InterPro" id="IPR036249">
    <property type="entry name" value="Thioredoxin-like_sf"/>
</dbReference>
<name>A0AAV8UIX7_9RHOD</name>
<organism evidence="5 6">
    <name type="scientific">Rhodosorus marinus</name>
    <dbReference type="NCBI Taxonomy" id="101924"/>
    <lineage>
        <taxon>Eukaryota</taxon>
        <taxon>Rhodophyta</taxon>
        <taxon>Stylonematophyceae</taxon>
        <taxon>Stylonematales</taxon>
        <taxon>Stylonemataceae</taxon>
        <taxon>Rhodosorus</taxon>
    </lineage>
</organism>